<reference evidence="2" key="1">
    <citation type="journal article" date="2019" name="Sci. Rep.">
        <title>Draft genome of Tanacetum cinerariifolium, the natural source of mosquito coil.</title>
        <authorList>
            <person name="Yamashiro T."/>
            <person name="Shiraishi A."/>
            <person name="Satake H."/>
            <person name="Nakayama K."/>
        </authorList>
    </citation>
    <scope>NUCLEOTIDE SEQUENCE</scope>
</reference>
<sequence>GDYDIWKLRKEQYFQVQDYALWDVIEDGTSFKLVPGITKKNDVKARSMLLMALPNEHLLTFSQYKDAKTMFEAIQARFGDLEQIYEDDLEEMDLKWQLALLSVRARRSPKNQESRTRNQANSRKTMVVKDTSSKAMVPIDGVEFNKSEFDLAIYKRGIAFVEEQLVFYKKNEVVFCDQIAILKRDALFRDSKINALNLQIEKLKKEKESNQIKIDNFKNASKSLDNLIGSQITNNSKIGLGFTSYNAVAPPPTGLFAPLSIDLSNSGLVEFQHLEFKGYGPKDSKSVCIDTLNEIKKDSDAPIIKY</sequence>
<feature type="non-terminal residue" evidence="2">
    <location>
        <position position="1"/>
    </location>
</feature>
<dbReference type="EMBL" id="BKCJ010462342">
    <property type="protein sequence ID" value="GFA65210.1"/>
    <property type="molecule type" value="Genomic_DNA"/>
</dbReference>
<evidence type="ECO:0000256" key="1">
    <source>
        <dbReference type="SAM" id="Coils"/>
    </source>
</evidence>
<comment type="caution">
    <text evidence="2">The sequence shown here is derived from an EMBL/GenBank/DDBJ whole genome shotgun (WGS) entry which is preliminary data.</text>
</comment>
<proteinExistence type="predicted"/>
<keyword evidence="1" id="KW-0175">Coiled coil</keyword>
<accession>A0A699JYE1</accession>
<dbReference type="AlphaFoldDB" id="A0A699JYE1"/>
<name>A0A699JYE1_TANCI</name>
<gene>
    <name evidence="2" type="ORF">Tci_637182</name>
</gene>
<organism evidence="2">
    <name type="scientific">Tanacetum cinerariifolium</name>
    <name type="common">Dalmatian daisy</name>
    <name type="synonym">Chrysanthemum cinerariifolium</name>
    <dbReference type="NCBI Taxonomy" id="118510"/>
    <lineage>
        <taxon>Eukaryota</taxon>
        <taxon>Viridiplantae</taxon>
        <taxon>Streptophyta</taxon>
        <taxon>Embryophyta</taxon>
        <taxon>Tracheophyta</taxon>
        <taxon>Spermatophyta</taxon>
        <taxon>Magnoliopsida</taxon>
        <taxon>eudicotyledons</taxon>
        <taxon>Gunneridae</taxon>
        <taxon>Pentapetalae</taxon>
        <taxon>asterids</taxon>
        <taxon>campanulids</taxon>
        <taxon>Asterales</taxon>
        <taxon>Asteraceae</taxon>
        <taxon>Asteroideae</taxon>
        <taxon>Anthemideae</taxon>
        <taxon>Anthemidinae</taxon>
        <taxon>Tanacetum</taxon>
    </lineage>
</organism>
<evidence type="ECO:0000313" key="2">
    <source>
        <dbReference type="EMBL" id="GFA65210.1"/>
    </source>
</evidence>
<protein>
    <submittedName>
        <fullName evidence="2">Ribonuclease H-like domain-containing protein</fullName>
    </submittedName>
</protein>
<feature type="coiled-coil region" evidence="1">
    <location>
        <begin position="193"/>
        <end position="220"/>
    </location>
</feature>